<keyword evidence="2" id="KW-1185">Reference proteome</keyword>
<name>D3HS09_LEGLN</name>
<proteinExistence type="predicted"/>
<dbReference type="STRING" id="661367.LLO_4027"/>
<dbReference type="AlphaFoldDB" id="D3HS09"/>
<evidence type="ECO:0000313" key="2">
    <source>
        <dbReference type="Proteomes" id="UP000001060"/>
    </source>
</evidence>
<evidence type="ECO:0000313" key="1">
    <source>
        <dbReference type="EMBL" id="CBJ11688.1"/>
    </source>
</evidence>
<gene>
    <name evidence="1" type="ordered locus">LLO_4027</name>
</gene>
<reference evidence="1 2" key="1">
    <citation type="journal article" date="2010" name="PLoS Genet.">
        <title>Analysis of the Legionella longbeachae genome and transcriptome uncovers unique strategies to cause Legionnaires' disease.</title>
        <authorList>
            <person name="Cazalet C."/>
            <person name="Gomez-Valero L."/>
            <person name="Rusniok C."/>
            <person name="Lomma M."/>
            <person name="Dervins-Ravault D."/>
            <person name="Newton H."/>
            <person name="Sansom F."/>
            <person name="Jarraud S."/>
            <person name="Zidane N."/>
            <person name="Ma L."/>
            <person name="Bouchier C."/>
            <person name="Etienne J."/>
            <person name="Hartland E."/>
            <person name="Buchrieser C."/>
        </authorList>
    </citation>
    <scope>NUCLEOTIDE SEQUENCE [LARGE SCALE GENOMIC DNA]</scope>
    <source>
        <strain evidence="1 2">NSW150</strain>
    </source>
</reference>
<dbReference type="Proteomes" id="UP000001060">
    <property type="component" value="Chromosome"/>
</dbReference>
<protein>
    <submittedName>
        <fullName evidence="1">Uncharacterized protein</fullName>
    </submittedName>
</protein>
<dbReference type="KEGG" id="llo:LLO_4027"/>
<accession>D3HS09</accession>
<sequence length="63" mass="7592">MEHEYYKKMNCTFKLHYCTSICQHTLNGFILYTNELSPNLLIINKIKIYTSFAIHLINDCRKY</sequence>
<organism evidence="1 2">
    <name type="scientific">Legionella longbeachae serogroup 1 (strain NSW150)</name>
    <dbReference type="NCBI Taxonomy" id="661367"/>
    <lineage>
        <taxon>Bacteria</taxon>
        <taxon>Pseudomonadati</taxon>
        <taxon>Pseudomonadota</taxon>
        <taxon>Gammaproteobacteria</taxon>
        <taxon>Legionellales</taxon>
        <taxon>Legionellaceae</taxon>
        <taxon>Legionella</taxon>
    </lineage>
</organism>
<dbReference type="EMBL" id="FN650140">
    <property type="protein sequence ID" value="CBJ11688.1"/>
    <property type="molecule type" value="Genomic_DNA"/>
</dbReference>
<dbReference type="HOGENOM" id="CLU_2880359_0_0_6"/>